<protein>
    <recommendedName>
        <fullName evidence="2">CUE domain-containing protein</fullName>
    </recommendedName>
</protein>
<evidence type="ECO:0000313" key="3">
    <source>
        <dbReference type="EMBL" id="KAG2178266.1"/>
    </source>
</evidence>
<dbReference type="InterPro" id="IPR003892">
    <property type="entry name" value="CUE"/>
</dbReference>
<dbReference type="PROSITE" id="PS51140">
    <property type="entry name" value="CUE"/>
    <property type="match status" value="1"/>
</dbReference>
<feature type="region of interest" description="Disordered" evidence="1">
    <location>
        <begin position="33"/>
        <end position="128"/>
    </location>
</feature>
<dbReference type="SUPFAM" id="SSF46934">
    <property type="entry name" value="UBA-like"/>
    <property type="match status" value="1"/>
</dbReference>
<dbReference type="OrthoDB" id="2283499at2759"/>
<dbReference type="EMBL" id="JAEPQZ010000008">
    <property type="protein sequence ID" value="KAG2178266.1"/>
    <property type="molecule type" value="Genomic_DNA"/>
</dbReference>
<accession>A0A8H7UAE0</accession>
<proteinExistence type="predicted"/>
<feature type="compositionally biased region" description="Basic and acidic residues" evidence="1">
    <location>
        <begin position="114"/>
        <end position="128"/>
    </location>
</feature>
<evidence type="ECO:0000256" key="1">
    <source>
        <dbReference type="SAM" id="MobiDB-lite"/>
    </source>
</evidence>
<dbReference type="GO" id="GO:0043130">
    <property type="term" value="F:ubiquitin binding"/>
    <property type="evidence" value="ECO:0007669"/>
    <property type="project" value="InterPro"/>
</dbReference>
<reference evidence="3" key="1">
    <citation type="submission" date="2020-12" db="EMBL/GenBank/DDBJ databases">
        <title>Metabolic potential, ecology and presence of endohyphal bacteria is reflected in genomic diversity of Mucoromycotina.</title>
        <authorList>
            <person name="Muszewska A."/>
            <person name="Okrasinska A."/>
            <person name="Steczkiewicz K."/>
            <person name="Drgas O."/>
            <person name="Orlowska M."/>
            <person name="Perlinska-Lenart U."/>
            <person name="Aleksandrzak-Piekarczyk T."/>
            <person name="Szatraj K."/>
            <person name="Zielenkiewicz U."/>
            <person name="Pilsyk S."/>
            <person name="Malc E."/>
            <person name="Mieczkowski P."/>
            <person name="Kruszewska J.S."/>
            <person name="Biernat P."/>
            <person name="Pawlowska J."/>
        </authorList>
    </citation>
    <scope>NUCLEOTIDE SEQUENCE</scope>
    <source>
        <strain evidence="3">WA0000067209</strain>
    </source>
</reference>
<comment type="caution">
    <text evidence="3">The sequence shown here is derived from an EMBL/GenBank/DDBJ whole genome shotgun (WGS) entry which is preliminary data.</text>
</comment>
<evidence type="ECO:0000313" key="4">
    <source>
        <dbReference type="Proteomes" id="UP000654370"/>
    </source>
</evidence>
<dbReference type="CDD" id="cd14279">
    <property type="entry name" value="CUE"/>
    <property type="match status" value="1"/>
</dbReference>
<feature type="compositionally biased region" description="Polar residues" evidence="1">
    <location>
        <begin position="197"/>
        <end position="211"/>
    </location>
</feature>
<dbReference type="AlphaFoldDB" id="A0A8H7UAE0"/>
<name>A0A8H7UAE0_MORIS</name>
<evidence type="ECO:0000259" key="2">
    <source>
        <dbReference type="PROSITE" id="PS51140"/>
    </source>
</evidence>
<dbReference type="Gene3D" id="1.10.8.10">
    <property type="entry name" value="DNA helicase RuvA subunit, C-terminal domain"/>
    <property type="match status" value="1"/>
</dbReference>
<feature type="compositionally biased region" description="Polar residues" evidence="1">
    <location>
        <begin position="33"/>
        <end position="42"/>
    </location>
</feature>
<feature type="domain" description="CUE" evidence="2">
    <location>
        <begin position="237"/>
        <end position="284"/>
    </location>
</feature>
<feature type="region of interest" description="Disordered" evidence="1">
    <location>
        <begin position="169"/>
        <end position="229"/>
    </location>
</feature>
<dbReference type="InterPro" id="IPR009060">
    <property type="entry name" value="UBA-like_sf"/>
</dbReference>
<keyword evidence="4" id="KW-1185">Reference proteome</keyword>
<sequence length="284" mass="31865">MDLGKLSNYKKSKSTLSLVSVANVEAMPSVMRVTSPTATSPTKGKRWSGLFKGSPFTKKEGKEASSKAQPKAKRISFPTNNNDTASTSLEDTGEYYSREGSYNRQIPGSAPSAHFEDIDRRPEQRRLTTNEEFEIASRFDRWKLQERGAPFEEEDEEEDEDEIAYFTPDGRLSSSPTKHLHHSGIISPDGDSHRPTSHSQISLLSIPSVGNQPYGRSHNGSESSHSRQTLEEHDYMDMEEALDNLSQNFRNIDAETLREILEEANGDYEQAVSICKQAIFEGRL</sequence>
<organism evidence="3 4">
    <name type="scientific">Mortierella isabellina</name>
    <name type="common">Filamentous fungus</name>
    <name type="synonym">Umbelopsis isabellina</name>
    <dbReference type="NCBI Taxonomy" id="91625"/>
    <lineage>
        <taxon>Eukaryota</taxon>
        <taxon>Fungi</taxon>
        <taxon>Fungi incertae sedis</taxon>
        <taxon>Mucoromycota</taxon>
        <taxon>Mucoromycotina</taxon>
        <taxon>Umbelopsidomycetes</taxon>
        <taxon>Umbelopsidales</taxon>
        <taxon>Umbelopsidaceae</taxon>
        <taxon>Umbelopsis</taxon>
    </lineage>
</organism>
<gene>
    <name evidence="3" type="ORF">INT43_003519</name>
</gene>
<feature type="compositionally biased region" description="Polar residues" evidence="1">
    <location>
        <begin position="77"/>
        <end position="90"/>
    </location>
</feature>
<dbReference type="Proteomes" id="UP000654370">
    <property type="component" value="Unassembled WGS sequence"/>
</dbReference>